<dbReference type="AlphaFoldDB" id="A0A388JVQ1"/>
<feature type="region of interest" description="Disordered" evidence="1">
    <location>
        <begin position="369"/>
        <end position="400"/>
    </location>
</feature>
<feature type="region of interest" description="Disordered" evidence="1">
    <location>
        <begin position="56"/>
        <end position="95"/>
    </location>
</feature>
<evidence type="ECO:0000313" key="3">
    <source>
        <dbReference type="Proteomes" id="UP000265515"/>
    </source>
</evidence>
<protein>
    <submittedName>
        <fullName evidence="2">Uncharacterized protein</fullName>
    </submittedName>
</protein>
<feature type="region of interest" description="Disordered" evidence="1">
    <location>
        <begin position="481"/>
        <end position="520"/>
    </location>
</feature>
<accession>A0A388JVQ1</accession>
<gene>
    <name evidence="2" type="ORF">CBR_g23798</name>
</gene>
<evidence type="ECO:0000313" key="2">
    <source>
        <dbReference type="EMBL" id="GBG61843.1"/>
    </source>
</evidence>
<feature type="compositionally biased region" description="Low complexity" evidence="1">
    <location>
        <begin position="82"/>
        <end position="94"/>
    </location>
</feature>
<dbReference type="Gramene" id="GBG61843">
    <property type="protein sequence ID" value="GBG61843"/>
    <property type="gene ID" value="CBR_g23798"/>
</dbReference>
<reference evidence="2 3" key="1">
    <citation type="journal article" date="2018" name="Cell">
        <title>The Chara Genome: Secondary Complexity and Implications for Plant Terrestrialization.</title>
        <authorList>
            <person name="Nishiyama T."/>
            <person name="Sakayama H."/>
            <person name="Vries J.D."/>
            <person name="Buschmann H."/>
            <person name="Saint-Marcoux D."/>
            <person name="Ullrich K.K."/>
            <person name="Haas F.B."/>
            <person name="Vanderstraeten L."/>
            <person name="Becker D."/>
            <person name="Lang D."/>
            <person name="Vosolsobe S."/>
            <person name="Rombauts S."/>
            <person name="Wilhelmsson P.K.I."/>
            <person name="Janitza P."/>
            <person name="Kern R."/>
            <person name="Heyl A."/>
            <person name="Rumpler F."/>
            <person name="Villalobos L.I.A.C."/>
            <person name="Clay J.M."/>
            <person name="Skokan R."/>
            <person name="Toyoda A."/>
            <person name="Suzuki Y."/>
            <person name="Kagoshima H."/>
            <person name="Schijlen E."/>
            <person name="Tajeshwar N."/>
            <person name="Catarino B."/>
            <person name="Hetherington A.J."/>
            <person name="Saltykova A."/>
            <person name="Bonnot C."/>
            <person name="Breuninger H."/>
            <person name="Symeonidi A."/>
            <person name="Radhakrishnan G.V."/>
            <person name="Van Nieuwerburgh F."/>
            <person name="Deforce D."/>
            <person name="Chang C."/>
            <person name="Karol K.G."/>
            <person name="Hedrich R."/>
            <person name="Ulvskov P."/>
            <person name="Glockner G."/>
            <person name="Delwiche C.F."/>
            <person name="Petrasek J."/>
            <person name="Van de Peer Y."/>
            <person name="Friml J."/>
            <person name="Beilby M."/>
            <person name="Dolan L."/>
            <person name="Kohara Y."/>
            <person name="Sugano S."/>
            <person name="Fujiyama A."/>
            <person name="Delaux P.-M."/>
            <person name="Quint M."/>
            <person name="TheiBen G."/>
            <person name="Hagemann M."/>
            <person name="Harholt J."/>
            <person name="Dunand C."/>
            <person name="Zachgo S."/>
            <person name="Langdale J."/>
            <person name="Maumus F."/>
            <person name="Straeten D.V.D."/>
            <person name="Gould S.B."/>
            <person name="Rensing S.A."/>
        </authorList>
    </citation>
    <scope>NUCLEOTIDE SEQUENCE [LARGE SCALE GENOMIC DNA]</scope>
    <source>
        <strain evidence="2 3">S276</strain>
    </source>
</reference>
<dbReference type="Proteomes" id="UP000265515">
    <property type="component" value="Unassembled WGS sequence"/>
</dbReference>
<proteinExistence type="predicted"/>
<evidence type="ECO:0000256" key="1">
    <source>
        <dbReference type="SAM" id="MobiDB-lite"/>
    </source>
</evidence>
<name>A0A388JVQ1_CHABU</name>
<organism evidence="2 3">
    <name type="scientific">Chara braunii</name>
    <name type="common">Braun's stonewort</name>
    <dbReference type="NCBI Taxonomy" id="69332"/>
    <lineage>
        <taxon>Eukaryota</taxon>
        <taxon>Viridiplantae</taxon>
        <taxon>Streptophyta</taxon>
        <taxon>Charophyceae</taxon>
        <taxon>Charales</taxon>
        <taxon>Characeae</taxon>
        <taxon>Chara</taxon>
    </lineage>
</organism>
<feature type="compositionally biased region" description="Low complexity" evidence="1">
    <location>
        <begin position="494"/>
        <end position="503"/>
    </location>
</feature>
<keyword evidence="3" id="KW-1185">Reference proteome</keyword>
<sequence>MDWASNNPVLAAMLMAFAQSAAPMIHSRSASGSPLGVQQPWPSSLMLQRLLEQGSQAQPSQAWPANAPPPPTSADGLQRQCASLPASATPSSTSQVWSGLTEQQYQQSLEGKLSDVLQTVVQLGAEVLLMFYQLAQQRSGESTSSQLVQQNTFNVPPSPPAQRRQQPFAEGFPQPKCFPPAVPDLTAAGGGELPQQQGNCPPCMSAHAPQETTLHVPATTGCLPHLLSLQTRLQPPVESAVAESSQGTGLQSAAADLRRTVVPERTAQPGDLTPLTAAPAIQGTAPEVPPTSGGCPHVIPMPATSRLPSVISTHTTSQVPPTSGGVPHVISMGTSQVPPVSECSPSYLISTQTTSQMPPISGGLPRATPMQARDGPARPLVPRTTNLPSTAADLTPTVRADNGVHPSLRCNVSRNPLLQISDGAKSYFREYTEEQKRRMRGLAMLVYGVVGDAQRQPCNRGEGSSLPSNVYTASKWVTPVQTVPTTRGRKRNGPSSPCSSCSSADLTDEEAGSLSGMQHTDDNNSLVPSIFQIKTGKIYDTVAALRAALRQSAAACNFKYKHAGSHEIARSSEMAEGKDFRQVFAATAATSLCCASFVQVLPAH</sequence>
<comment type="caution">
    <text evidence="2">The sequence shown here is derived from an EMBL/GenBank/DDBJ whole genome shotgun (WGS) entry which is preliminary data.</text>
</comment>
<dbReference type="EMBL" id="BFEA01000023">
    <property type="protein sequence ID" value="GBG61843.1"/>
    <property type="molecule type" value="Genomic_DNA"/>
</dbReference>